<dbReference type="PANTHER" id="PTHR12607">
    <property type="entry name" value="ADENOMATOUS POLYPOSIS COLI PROTEIN FAMILY"/>
    <property type="match status" value="1"/>
</dbReference>
<dbReference type="GO" id="GO:0007389">
    <property type="term" value="P:pattern specification process"/>
    <property type="evidence" value="ECO:0007669"/>
    <property type="project" value="TreeGrafter"/>
</dbReference>
<dbReference type="InterPro" id="IPR009240">
    <property type="entry name" value="APC_15aa_rpt"/>
</dbReference>
<dbReference type="Pfam" id="PF05923">
    <property type="entry name" value="APC_r"/>
    <property type="match status" value="1"/>
</dbReference>
<proteinExistence type="predicted"/>
<organism evidence="2">
    <name type="scientific">Menopon gallinae</name>
    <name type="common">poultry shaft louse</name>
    <dbReference type="NCBI Taxonomy" id="328185"/>
    <lineage>
        <taxon>Eukaryota</taxon>
        <taxon>Metazoa</taxon>
        <taxon>Ecdysozoa</taxon>
        <taxon>Arthropoda</taxon>
        <taxon>Hexapoda</taxon>
        <taxon>Insecta</taxon>
        <taxon>Pterygota</taxon>
        <taxon>Neoptera</taxon>
        <taxon>Paraneoptera</taxon>
        <taxon>Psocodea</taxon>
        <taxon>Troctomorpha</taxon>
        <taxon>Phthiraptera</taxon>
        <taxon>Amblycera</taxon>
        <taxon>Menoponidae</taxon>
        <taxon>Menopon</taxon>
    </lineage>
</organism>
<gene>
    <name evidence="2" type="ORF">PYX00_008357</name>
</gene>
<dbReference type="InterPro" id="IPR009223">
    <property type="entry name" value="APC_rpt"/>
</dbReference>
<evidence type="ECO:0000313" key="2">
    <source>
        <dbReference type="EMBL" id="KAL0271180.1"/>
    </source>
</evidence>
<dbReference type="GO" id="GO:0005881">
    <property type="term" value="C:cytoplasmic microtubule"/>
    <property type="evidence" value="ECO:0007669"/>
    <property type="project" value="TreeGrafter"/>
</dbReference>
<feature type="region of interest" description="Disordered" evidence="1">
    <location>
        <begin position="217"/>
        <end position="239"/>
    </location>
</feature>
<dbReference type="GO" id="GO:0016055">
    <property type="term" value="P:Wnt signaling pathway"/>
    <property type="evidence" value="ECO:0007669"/>
    <property type="project" value="InterPro"/>
</dbReference>
<reference evidence="2" key="1">
    <citation type="journal article" date="2024" name="Gigascience">
        <title>Chromosome-level genome of the poultry shaft louse Menopon gallinae provides insight into the host-switching and adaptive evolution of parasitic lice.</title>
        <authorList>
            <person name="Xu Y."/>
            <person name="Ma L."/>
            <person name="Liu S."/>
            <person name="Liang Y."/>
            <person name="Liu Q."/>
            <person name="He Z."/>
            <person name="Tian L."/>
            <person name="Duan Y."/>
            <person name="Cai W."/>
            <person name="Li H."/>
            <person name="Song F."/>
        </authorList>
    </citation>
    <scope>NUCLEOTIDE SEQUENCE</scope>
    <source>
        <strain evidence="2">Cailab_2023a</strain>
    </source>
</reference>
<dbReference type="GO" id="GO:0030877">
    <property type="term" value="C:beta-catenin destruction complex"/>
    <property type="evidence" value="ECO:0007669"/>
    <property type="project" value="TreeGrafter"/>
</dbReference>
<dbReference type="GO" id="GO:0008013">
    <property type="term" value="F:beta-catenin binding"/>
    <property type="evidence" value="ECO:0007669"/>
    <property type="project" value="InterPro"/>
</dbReference>
<dbReference type="GO" id="GO:0001708">
    <property type="term" value="P:cell fate specification"/>
    <property type="evidence" value="ECO:0007669"/>
    <property type="project" value="TreeGrafter"/>
</dbReference>
<dbReference type="GO" id="GO:0090090">
    <property type="term" value="P:negative regulation of canonical Wnt signaling pathway"/>
    <property type="evidence" value="ECO:0007669"/>
    <property type="project" value="TreeGrafter"/>
</dbReference>
<dbReference type="GO" id="GO:0007399">
    <property type="term" value="P:nervous system development"/>
    <property type="evidence" value="ECO:0007669"/>
    <property type="project" value="TreeGrafter"/>
</dbReference>
<dbReference type="GO" id="GO:0016342">
    <property type="term" value="C:catenin complex"/>
    <property type="evidence" value="ECO:0007669"/>
    <property type="project" value="TreeGrafter"/>
</dbReference>
<dbReference type="AlphaFoldDB" id="A0AAW2HP12"/>
<comment type="caution">
    <text evidence="2">The sequence shown here is derived from an EMBL/GenBank/DDBJ whole genome shotgun (WGS) entry which is preliminary data.</text>
</comment>
<dbReference type="GO" id="GO:0008017">
    <property type="term" value="F:microtubule binding"/>
    <property type="evidence" value="ECO:0007669"/>
    <property type="project" value="TreeGrafter"/>
</dbReference>
<dbReference type="GO" id="GO:0016477">
    <property type="term" value="P:cell migration"/>
    <property type="evidence" value="ECO:0007669"/>
    <property type="project" value="TreeGrafter"/>
</dbReference>
<dbReference type="PANTHER" id="PTHR12607:SF12">
    <property type="entry name" value="APC-LIKE, ISOFORM A-RELATED"/>
    <property type="match status" value="1"/>
</dbReference>
<sequence length="490" mass="55991">MKEEKQLETQFKKPTEKRGIPVLKNRLKDKGRVKGVEASFAGQSYSEKFSSKEDEDFPVNYSLKYSETGDYNRNHTSDGDLEKENFEAYPDYAETDIDQPTDFSLKYGEETKESGYDSGQPELEDTTRAYYMEGTPNEGTPYNYSMPDLRIDHVNEETFPDDKEEGFKKKTECTDITPLMFSRSSSVDSLSSFEEILQSIPDDRSSVVSDFSRVTSGIISPSELPDSPTQTVPPSPKQSEYFPGKLDDVPDCKKADPHPDCSRVSNIRSLNVESNPKEDNTMINTSKSEVRADYSKIRNPKRVIQKNQSLEQIVPDKNKLDAEKLELESVSEMEENILADCINIGLQEYSRRSPVKHVRGTDRKRWDLGITQIGAINCERPSEGRPNRRSTFQNESRKIYSTYEELDDVVHTYYTEGTPANVSHAGSHSDLSNLSIFTDGLILFRGGHIRRRFLLLRRYRESFSAVHSVRNAKGQTSEGKKERFECYKFE</sequence>
<dbReference type="EMBL" id="JARGDH010000004">
    <property type="protein sequence ID" value="KAL0271180.1"/>
    <property type="molecule type" value="Genomic_DNA"/>
</dbReference>
<protein>
    <submittedName>
        <fullName evidence="2">Uncharacterized protein</fullName>
    </submittedName>
</protein>
<accession>A0AAW2HP12</accession>
<evidence type="ECO:0000256" key="1">
    <source>
        <dbReference type="SAM" id="MobiDB-lite"/>
    </source>
</evidence>
<dbReference type="GO" id="GO:0007026">
    <property type="term" value="P:negative regulation of microtubule depolymerization"/>
    <property type="evidence" value="ECO:0007669"/>
    <property type="project" value="TreeGrafter"/>
</dbReference>
<name>A0AAW2HP12_9NEOP</name>
<dbReference type="Pfam" id="PF05972">
    <property type="entry name" value="APC_15aa"/>
    <property type="match status" value="1"/>
</dbReference>
<dbReference type="InterPro" id="IPR026818">
    <property type="entry name" value="Apc_fam"/>
</dbReference>